<feature type="region of interest" description="Disordered" evidence="1">
    <location>
        <begin position="54"/>
        <end position="147"/>
    </location>
</feature>
<keyword evidence="3" id="KW-1185">Reference proteome</keyword>
<sequence length="147" mass="15950">MFAEYEWKEMRTEADKDGQTRKHLYLPNHHVESSLEPMLRALYLYPNLDIGESLNGKPLAHRGSASPQSHAPRVSRRSALHQHLSSSPGTFLYPQPVHAVGGPGILPANRRAHANEEHLPLPGPSHQAGKYGSGSGGSLLQPGRGAA</sequence>
<dbReference type="Proteomes" id="UP001066276">
    <property type="component" value="Chromosome 10"/>
</dbReference>
<evidence type="ECO:0000256" key="1">
    <source>
        <dbReference type="SAM" id="MobiDB-lite"/>
    </source>
</evidence>
<name>A0AAV7MI07_PLEWA</name>
<dbReference type="EMBL" id="JANPWB010000014">
    <property type="protein sequence ID" value="KAJ1101583.1"/>
    <property type="molecule type" value="Genomic_DNA"/>
</dbReference>
<protein>
    <submittedName>
        <fullName evidence="2">Uncharacterized protein</fullName>
    </submittedName>
</protein>
<comment type="caution">
    <text evidence="2">The sequence shown here is derived from an EMBL/GenBank/DDBJ whole genome shotgun (WGS) entry which is preliminary data.</text>
</comment>
<evidence type="ECO:0000313" key="2">
    <source>
        <dbReference type="EMBL" id="KAJ1101583.1"/>
    </source>
</evidence>
<accession>A0AAV7MI07</accession>
<evidence type="ECO:0000313" key="3">
    <source>
        <dbReference type="Proteomes" id="UP001066276"/>
    </source>
</evidence>
<reference evidence="2" key="1">
    <citation type="journal article" date="2022" name="bioRxiv">
        <title>Sequencing and chromosome-scale assembly of the giantPleurodeles waltlgenome.</title>
        <authorList>
            <person name="Brown T."/>
            <person name="Elewa A."/>
            <person name="Iarovenko S."/>
            <person name="Subramanian E."/>
            <person name="Araus A.J."/>
            <person name="Petzold A."/>
            <person name="Susuki M."/>
            <person name="Suzuki K.-i.T."/>
            <person name="Hayashi T."/>
            <person name="Toyoda A."/>
            <person name="Oliveira C."/>
            <person name="Osipova E."/>
            <person name="Leigh N.D."/>
            <person name="Simon A."/>
            <person name="Yun M.H."/>
        </authorList>
    </citation>
    <scope>NUCLEOTIDE SEQUENCE</scope>
    <source>
        <strain evidence="2">20211129_DDA</strain>
        <tissue evidence="2">Liver</tissue>
    </source>
</reference>
<organism evidence="2 3">
    <name type="scientific">Pleurodeles waltl</name>
    <name type="common">Iberian ribbed newt</name>
    <dbReference type="NCBI Taxonomy" id="8319"/>
    <lineage>
        <taxon>Eukaryota</taxon>
        <taxon>Metazoa</taxon>
        <taxon>Chordata</taxon>
        <taxon>Craniata</taxon>
        <taxon>Vertebrata</taxon>
        <taxon>Euteleostomi</taxon>
        <taxon>Amphibia</taxon>
        <taxon>Batrachia</taxon>
        <taxon>Caudata</taxon>
        <taxon>Salamandroidea</taxon>
        <taxon>Salamandridae</taxon>
        <taxon>Pleurodelinae</taxon>
        <taxon>Pleurodeles</taxon>
    </lineage>
</organism>
<proteinExistence type="predicted"/>
<dbReference type="AlphaFoldDB" id="A0AAV7MI07"/>
<gene>
    <name evidence="2" type="ORF">NDU88_006649</name>
</gene>